<dbReference type="PANTHER" id="PTHR44229">
    <property type="entry name" value="15-HYDROXYPROSTAGLANDIN DEHYDROGENASE [NAD(+)]"/>
    <property type="match status" value="1"/>
</dbReference>
<dbReference type="AlphaFoldDB" id="A0AAW1JVK5"/>
<name>A0AAW1JVK5_POPJA</name>
<dbReference type="InterPro" id="IPR020904">
    <property type="entry name" value="Sc_DH/Rdtase_CS"/>
</dbReference>
<evidence type="ECO:0000256" key="2">
    <source>
        <dbReference type="ARBA" id="ARBA00023002"/>
    </source>
</evidence>
<dbReference type="InterPro" id="IPR002347">
    <property type="entry name" value="SDR_fam"/>
</dbReference>
<evidence type="ECO:0000256" key="3">
    <source>
        <dbReference type="RuleBase" id="RU000363"/>
    </source>
</evidence>
<dbReference type="Proteomes" id="UP001458880">
    <property type="component" value="Unassembled WGS sequence"/>
</dbReference>
<organism evidence="4 5">
    <name type="scientific">Popillia japonica</name>
    <name type="common">Japanese beetle</name>
    <dbReference type="NCBI Taxonomy" id="7064"/>
    <lineage>
        <taxon>Eukaryota</taxon>
        <taxon>Metazoa</taxon>
        <taxon>Ecdysozoa</taxon>
        <taxon>Arthropoda</taxon>
        <taxon>Hexapoda</taxon>
        <taxon>Insecta</taxon>
        <taxon>Pterygota</taxon>
        <taxon>Neoptera</taxon>
        <taxon>Endopterygota</taxon>
        <taxon>Coleoptera</taxon>
        <taxon>Polyphaga</taxon>
        <taxon>Scarabaeiformia</taxon>
        <taxon>Scarabaeidae</taxon>
        <taxon>Rutelinae</taxon>
        <taxon>Popillia</taxon>
    </lineage>
</organism>
<dbReference type="SUPFAM" id="SSF51735">
    <property type="entry name" value="NAD(P)-binding Rossmann-fold domains"/>
    <property type="match status" value="1"/>
</dbReference>
<reference evidence="4 5" key="1">
    <citation type="journal article" date="2024" name="BMC Genomics">
        <title>De novo assembly and annotation of Popillia japonica's genome with initial clues to its potential as an invasive pest.</title>
        <authorList>
            <person name="Cucini C."/>
            <person name="Boschi S."/>
            <person name="Funari R."/>
            <person name="Cardaioli E."/>
            <person name="Iannotti N."/>
            <person name="Marturano G."/>
            <person name="Paoli F."/>
            <person name="Bruttini M."/>
            <person name="Carapelli A."/>
            <person name="Frati F."/>
            <person name="Nardi F."/>
        </authorList>
    </citation>
    <scope>NUCLEOTIDE SEQUENCE [LARGE SCALE GENOMIC DNA]</scope>
    <source>
        <strain evidence="4">DMR45628</strain>
    </source>
</reference>
<dbReference type="Gene3D" id="3.40.50.720">
    <property type="entry name" value="NAD(P)-binding Rossmann-like Domain"/>
    <property type="match status" value="1"/>
</dbReference>
<dbReference type="InterPro" id="IPR036291">
    <property type="entry name" value="NAD(P)-bd_dom_sf"/>
</dbReference>
<dbReference type="PROSITE" id="PS00061">
    <property type="entry name" value="ADH_SHORT"/>
    <property type="match status" value="1"/>
</dbReference>
<dbReference type="GO" id="GO:0016616">
    <property type="term" value="F:oxidoreductase activity, acting on the CH-OH group of donors, NAD or NADP as acceptor"/>
    <property type="evidence" value="ECO:0007669"/>
    <property type="project" value="TreeGrafter"/>
</dbReference>
<accession>A0AAW1JVK5</accession>
<evidence type="ECO:0000313" key="4">
    <source>
        <dbReference type="EMBL" id="KAK9708315.1"/>
    </source>
</evidence>
<evidence type="ECO:0000256" key="1">
    <source>
        <dbReference type="ARBA" id="ARBA00006484"/>
    </source>
</evidence>
<sequence length="313" mass="34229">MSTYKDVLPRLPRFITTDFSSSEDNLCGCEAVLAANDGRGPGLRKARRITFKVRSILNEGGVSGLGLSIAKEFLKNGLRGVTLMDINEENGHDVDTSLKNEYGPEKVIFFKGNVTNSSEFEGAFKKTIEVFNNIDIVVNSAGVADEVDAKKSIDINLGGVLTGTYLAMDNYLPKYKTMQHPVIVNISSIFGLDGIACFIVYTATKHAVLGIGKCLSTKEHFQATGAKIITICPGVTETPLVSTCKALPGRYDDIAQEIVPKFYAQQPHVVSRALVKILNICETGDVWIIEDDKCKQVEIPDRFSMKVLKTLDV</sequence>
<comment type="similarity">
    <text evidence="1 3">Belongs to the short-chain dehydrogenases/reductases (SDR) family.</text>
</comment>
<dbReference type="PRINTS" id="PR00081">
    <property type="entry name" value="GDHRDH"/>
</dbReference>
<proteinExistence type="inferred from homology"/>
<dbReference type="GO" id="GO:0005737">
    <property type="term" value="C:cytoplasm"/>
    <property type="evidence" value="ECO:0007669"/>
    <property type="project" value="TreeGrafter"/>
</dbReference>
<dbReference type="EMBL" id="JASPKY010000332">
    <property type="protein sequence ID" value="KAK9708315.1"/>
    <property type="molecule type" value="Genomic_DNA"/>
</dbReference>
<keyword evidence="5" id="KW-1185">Reference proteome</keyword>
<evidence type="ECO:0000313" key="5">
    <source>
        <dbReference type="Proteomes" id="UP001458880"/>
    </source>
</evidence>
<dbReference type="PANTHER" id="PTHR44229:SF8">
    <property type="entry name" value="ALCOHOL DEHYDROGENASE-RELATED"/>
    <property type="match status" value="1"/>
</dbReference>
<gene>
    <name evidence="4" type="ORF">QE152_g27263</name>
</gene>
<protein>
    <submittedName>
        <fullName evidence="4">Short chain dehydrogenase</fullName>
    </submittedName>
</protein>
<keyword evidence="2" id="KW-0560">Oxidoreductase</keyword>
<dbReference type="PRINTS" id="PR00080">
    <property type="entry name" value="SDRFAMILY"/>
</dbReference>
<dbReference type="Pfam" id="PF00106">
    <property type="entry name" value="adh_short"/>
    <property type="match status" value="1"/>
</dbReference>
<comment type="caution">
    <text evidence="4">The sequence shown here is derived from an EMBL/GenBank/DDBJ whole genome shotgun (WGS) entry which is preliminary data.</text>
</comment>